<gene>
    <name evidence="2" type="ORF">Pan44_54510</name>
</gene>
<dbReference type="InParanoid" id="A0A517SMM7"/>
<feature type="region of interest" description="Disordered" evidence="1">
    <location>
        <begin position="33"/>
        <end position="54"/>
    </location>
</feature>
<dbReference type="RefSeq" id="WP_145034732.1">
    <property type="nucleotide sequence ID" value="NZ_CP036271.1"/>
</dbReference>
<evidence type="ECO:0000313" key="3">
    <source>
        <dbReference type="Proteomes" id="UP000315700"/>
    </source>
</evidence>
<accession>A0A517SMM7</accession>
<protein>
    <submittedName>
        <fullName evidence="2">Uncharacterized protein</fullName>
    </submittedName>
</protein>
<evidence type="ECO:0000256" key="1">
    <source>
        <dbReference type="SAM" id="MobiDB-lite"/>
    </source>
</evidence>
<sequence>MSDQPTPAEPFSKEELKRAYQAFKKRLKLTRLDDESKVGHGPMSGGGRSGVVAISPPNQYPKEIWLELCKQGKLKQAGHGMYEMVGG</sequence>
<name>A0A517SMM7_9PLAN</name>
<organism evidence="2 3">
    <name type="scientific">Caulifigura coniformis</name>
    <dbReference type="NCBI Taxonomy" id="2527983"/>
    <lineage>
        <taxon>Bacteria</taxon>
        <taxon>Pseudomonadati</taxon>
        <taxon>Planctomycetota</taxon>
        <taxon>Planctomycetia</taxon>
        <taxon>Planctomycetales</taxon>
        <taxon>Planctomycetaceae</taxon>
        <taxon>Caulifigura</taxon>
    </lineage>
</organism>
<dbReference type="EMBL" id="CP036271">
    <property type="protein sequence ID" value="QDT57382.1"/>
    <property type="molecule type" value="Genomic_DNA"/>
</dbReference>
<reference evidence="2 3" key="1">
    <citation type="submission" date="2019-02" db="EMBL/GenBank/DDBJ databases">
        <title>Deep-cultivation of Planctomycetes and their phenomic and genomic characterization uncovers novel biology.</title>
        <authorList>
            <person name="Wiegand S."/>
            <person name="Jogler M."/>
            <person name="Boedeker C."/>
            <person name="Pinto D."/>
            <person name="Vollmers J."/>
            <person name="Rivas-Marin E."/>
            <person name="Kohn T."/>
            <person name="Peeters S.H."/>
            <person name="Heuer A."/>
            <person name="Rast P."/>
            <person name="Oberbeckmann S."/>
            <person name="Bunk B."/>
            <person name="Jeske O."/>
            <person name="Meyerdierks A."/>
            <person name="Storesund J.E."/>
            <person name="Kallscheuer N."/>
            <person name="Luecker S."/>
            <person name="Lage O.M."/>
            <person name="Pohl T."/>
            <person name="Merkel B.J."/>
            <person name="Hornburger P."/>
            <person name="Mueller R.-W."/>
            <person name="Bruemmer F."/>
            <person name="Labrenz M."/>
            <person name="Spormann A.M."/>
            <person name="Op den Camp H."/>
            <person name="Overmann J."/>
            <person name="Amann R."/>
            <person name="Jetten M.S.M."/>
            <person name="Mascher T."/>
            <person name="Medema M.H."/>
            <person name="Devos D.P."/>
            <person name="Kaster A.-K."/>
            <person name="Ovreas L."/>
            <person name="Rohde M."/>
            <person name="Galperin M.Y."/>
            <person name="Jogler C."/>
        </authorList>
    </citation>
    <scope>NUCLEOTIDE SEQUENCE [LARGE SCALE GENOMIC DNA]</scope>
    <source>
        <strain evidence="2 3">Pan44</strain>
    </source>
</reference>
<dbReference type="KEGG" id="ccos:Pan44_54510"/>
<dbReference type="OrthoDB" id="288725at2"/>
<proteinExistence type="predicted"/>
<keyword evidence="3" id="KW-1185">Reference proteome</keyword>
<evidence type="ECO:0000313" key="2">
    <source>
        <dbReference type="EMBL" id="QDT57382.1"/>
    </source>
</evidence>
<dbReference type="AlphaFoldDB" id="A0A517SMM7"/>
<dbReference type="Proteomes" id="UP000315700">
    <property type="component" value="Chromosome"/>
</dbReference>